<name>A0ABD3WZL1_SINWO</name>
<accession>A0ABD3WZL1</accession>
<proteinExistence type="predicted"/>
<comment type="caution">
    <text evidence="1">The sequence shown here is derived from an EMBL/GenBank/DDBJ whole genome shotgun (WGS) entry which is preliminary data.</text>
</comment>
<sequence>MGVQTQCGSCGRHGSSDWWIMWPTWEFRLVGHVADMGVQTQCGSCGRHRSSDAVWFIDHSELFRITRQHWRVYVPFSNKPIIQKHNLGEKQINTTLCGCPKYSLDQILTQLIVLEFGTRGASEKLKTF</sequence>
<dbReference type="AlphaFoldDB" id="A0ABD3WZL1"/>
<organism evidence="1 2">
    <name type="scientific">Sinanodonta woodiana</name>
    <name type="common">Chinese pond mussel</name>
    <name type="synonym">Anodonta woodiana</name>
    <dbReference type="NCBI Taxonomy" id="1069815"/>
    <lineage>
        <taxon>Eukaryota</taxon>
        <taxon>Metazoa</taxon>
        <taxon>Spiralia</taxon>
        <taxon>Lophotrochozoa</taxon>
        <taxon>Mollusca</taxon>
        <taxon>Bivalvia</taxon>
        <taxon>Autobranchia</taxon>
        <taxon>Heteroconchia</taxon>
        <taxon>Palaeoheterodonta</taxon>
        <taxon>Unionida</taxon>
        <taxon>Unionoidea</taxon>
        <taxon>Unionidae</taxon>
        <taxon>Unioninae</taxon>
        <taxon>Sinanodonta</taxon>
    </lineage>
</organism>
<dbReference type="EMBL" id="JBJQND010000005">
    <property type="protein sequence ID" value="KAL3878005.1"/>
    <property type="molecule type" value="Genomic_DNA"/>
</dbReference>
<evidence type="ECO:0000313" key="1">
    <source>
        <dbReference type="EMBL" id="KAL3878005.1"/>
    </source>
</evidence>
<keyword evidence="2" id="KW-1185">Reference proteome</keyword>
<dbReference type="Proteomes" id="UP001634394">
    <property type="component" value="Unassembled WGS sequence"/>
</dbReference>
<gene>
    <name evidence="1" type="ORF">ACJMK2_035645</name>
</gene>
<evidence type="ECO:0000313" key="2">
    <source>
        <dbReference type="Proteomes" id="UP001634394"/>
    </source>
</evidence>
<protein>
    <submittedName>
        <fullName evidence="1">Uncharacterized protein</fullName>
    </submittedName>
</protein>
<reference evidence="1 2" key="1">
    <citation type="submission" date="2024-11" db="EMBL/GenBank/DDBJ databases">
        <title>Chromosome-level genome assembly of the freshwater bivalve Anodonta woodiana.</title>
        <authorList>
            <person name="Chen X."/>
        </authorList>
    </citation>
    <scope>NUCLEOTIDE SEQUENCE [LARGE SCALE GENOMIC DNA]</scope>
    <source>
        <strain evidence="1">MN2024</strain>
        <tissue evidence="1">Gills</tissue>
    </source>
</reference>